<reference evidence="4" key="1">
    <citation type="journal article" date="2022" name="Plant J.">
        <title>Strategies of tolerance reflected in two North American maple genomes.</title>
        <authorList>
            <person name="McEvoy S.L."/>
            <person name="Sezen U.U."/>
            <person name="Trouern-Trend A."/>
            <person name="McMahon S.M."/>
            <person name="Schaberg P.G."/>
            <person name="Yang J."/>
            <person name="Wegrzyn J.L."/>
            <person name="Swenson N.G."/>
        </authorList>
    </citation>
    <scope>NUCLEOTIDE SEQUENCE</scope>
    <source>
        <strain evidence="4">91603</strain>
    </source>
</reference>
<dbReference type="PROSITE" id="PS50181">
    <property type="entry name" value="FBOX"/>
    <property type="match status" value="1"/>
</dbReference>
<dbReference type="AlphaFoldDB" id="A0AAD5NVS9"/>
<reference evidence="4" key="2">
    <citation type="submission" date="2023-02" db="EMBL/GenBank/DDBJ databases">
        <authorList>
            <person name="Swenson N.G."/>
            <person name="Wegrzyn J.L."/>
            <person name="Mcevoy S.L."/>
        </authorList>
    </citation>
    <scope>NUCLEOTIDE SEQUENCE</scope>
    <source>
        <strain evidence="4">91603</strain>
        <tissue evidence="4">Leaf</tissue>
    </source>
</reference>
<dbReference type="PANTHER" id="PTHR34145">
    <property type="entry name" value="OS02G0105600 PROTEIN"/>
    <property type="match status" value="1"/>
</dbReference>
<dbReference type="PROSITE" id="PS51525">
    <property type="entry name" value="NET"/>
    <property type="match status" value="1"/>
</dbReference>
<dbReference type="InterPro" id="IPR001810">
    <property type="entry name" value="F-box_dom"/>
</dbReference>
<proteinExistence type="predicted"/>
<dbReference type="Gene3D" id="1.20.1280.50">
    <property type="match status" value="1"/>
</dbReference>
<dbReference type="InterPro" id="IPR053772">
    <property type="entry name" value="At1g61320/At1g61330-like"/>
</dbReference>
<dbReference type="InterPro" id="IPR038336">
    <property type="entry name" value="NET_sf"/>
</dbReference>
<gene>
    <name evidence="4" type="ORF">LWI28_004698</name>
</gene>
<dbReference type="InterPro" id="IPR055411">
    <property type="entry name" value="LRR_FXL15/At3g58940/PEG3-like"/>
</dbReference>
<dbReference type="InterPro" id="IPR053781">
    <property type="entry name" value="F-box_AtFBL13-like"/>
</dbReference>
<evidence type="ECO:0000259" key="2">
    <source>
        <dbReference type="PROSITE" id="PS50181"/>
    </source>
</evidence>
<dbReference type="SUPFAM" id="SSF52047">
    <property type="entry name" value="RNI-like"/>
    <property type="match status" value="1"/>
</dbReference>
<sequence length="1134" mass="131498">MATAIGEEGDKKENPDGDELLQMTNDVYFQIRLLRGDFRELIQNLREKFQSGEVSERKVEEKKKKKQDQIQILAYMIEYYISEQSYPLQEFQHYKVFYKKWLHLDRYSSKVFLITIYGLKMEYKNLAGKNLVFSSIEDLLFFNLSDIIWGSDQGVSSSVEDDMKFLAAMIDYYIRKWRYPSEETEKIERLKTNYKKRVQKIRDKELIFLRVDDLLLFKLSEFIWGFEEPSREVDVDKKILAAMVDYYTSEWKNPLENLIDFHKNRLKMEFSLSQCSETIHRLKRKYKEQQLQQDITIHHRRRRSQQLALLVTIQVAYLNTSTPTPLSSPPCCCPIMEDQIVAMDRISELPDFIIHHIMSYLSTQEATQTCVLSKRWHHLQISYPILDFNQYYFKEEDLTTRRKEGKTYNINKFIQFVDASLQRFCEAKVSLQKFRLYMMVFDVEIDSSLLDKWIELVVANEIKELDFNLLPDKNRMYSLPATIFSAKFLTTLKLSTFNLEQSSAYTIRFHSLKKLELIAVHIDEQMVHKFISECPLLEDLFLSICWHCKHIRISHASKLKFLTIGFSSHFCSYDALFDVESIEIVAPSLQQCTLVCVQRSCVIDMVRCADLKYLSLISAGILDQELQNLISKFPLLEKLTVHGCALKRVSLSNNRLKELQVLSCPHLRVIDIDVPSLLTFTYGFFCNPARSINVPRSCSWEVRFSLHRHGNDVLISLDRIKKFLEVPYDIEELSLSIFIEDMDSYVLDKFKKRSPSFPREVGNLTIDVLDLQPSNYATLLDSLLWICFPRTLSIKSYQSSFEFIMWFYKKMIKRDAKCCNCHGIKCWQHYLKDFKIESFVPLKDPKPLRIDNLQPMEAKSEPMRVPAAAVSNPNPNPPISASQLPVRAPPAAKPKAKDPNKREMIMEEKQKLGIGLQSLPPEKIGHVVDILTKRNRNLRDEVEFEVDVEALDTETLWELDRFVTNYKKIKRQALMSHRETKKVKKAEEDVDNTSHESTTGKKEEIDTSHESKKHGGMLLDVEVEDGEEASIQIKIGRTKSIPSNVSPETKKRYHITISTPSKRPKSSSSTDIDDQQKEVVGIETKSSSTAIVQLKGGVRTITTISSTGVFAIEELAVPAVPDSSISNPGKDKTP</sequence>
<dbReference type="InterPro" id="IPR036047">
    <property type="entry name" value="F-box-like_dom_sf"/>
</dbReference>
<feature type="domain" description="F-box" evidence="2">
    <location>
        <begin position="343"/>
        <end position="395"/>
    </location>
</feature>
<evidence type="ECO:0008006" key="6">
    <source>
        <dbReference type="Google" id="ProtNLM"/>
    </source>
</evidence>
<evidence type="ECO:0000259" key="3">
    <source>
        <dbReference type="PROSITE" id="PS51525"/>
    </source>
</evidence>
<dbReference type="Pfam" id="PF17035">
    <property type="entry name" value="BET"/>
    <property type="match status" value="1"/>
</dbReference>
<dbReference type="Gene3D" id="3.80.10.10">
    <property type="entry name" value="Ribonuclease Inhibitor"/>
    <property type="match status" value="1"/>
</dbReference>
<feature type="region of interest" description="Disordered" evidence="1">
    <location>
        <begin position="1057"/>
        <end position="1077"/>
    </location>
</feature>
<accession>A0AAD5NVS9</accession>
<comment type="caution">
    <text evidence="4">The sequence shown here is derived from an EMBL/GenBank/DDBJ whole genome shotgun (WGS) entry which is preliminary data.</text>
</comment>
<dbReference type="Pfam" id="PF00646">
    <property type="entry name" value="F-box"/>
    <property type="match status" value="1"/>
</dbReference>
<dbReference type="Pfam" id="PF24758">
    <property type="entry name" value="LRR_At5g56370"/>
    <property type="match status" value="1"/>
</dbReference>
<dbReference type="Pfam" id="PF23622">
    <property type="entry name" value="LRR_At1g61320_AtMIF1"/>
    <property type="match status" value="1"/>
</dbReference>
<feature type="domain" description="NET" evidence="3">
    <location>
        <begin position="894"/>
        <end position="974"/>
    </location>
</feature>
<feature type="region of interest" description="Disordered" evidence="1">
    <location>
        <begin position="984"/>
        <end position="1015"/>
    </location>
</feature>
<dbReference type="InterPro" id="IPR055357">
    <property type="entry name" value="LRR_At1g61320_AtMIF1"/>
</dbReference>
<protein>
    <recommendedName>
        <fullName evidence="6">F-box domain-containing protein</fullName>
    </recommendedName>
</protein>
<dbReference type="Proteomes" id="UP001064489">
    <property type="component" value="Chromosome 3"/>
</dbReference>
<evidence type="ECO:0000313" key="5">
    <source>
        <dbReference type="Proteomes" id="UP001064489"/>
    </source>
</evidence>
<feature type="compositionally biased region" description="Low complexity" evidence="1">
    <location>
        <begin position="1058"/>
        <end position="1070"/>
    </location>
</feature>
<dbReference type="EMBL" id="JAJSOW010000100">
    <property type="protein sequence ID" value="KAI9185145.1"/>
    <property type="molecule type" value="Genomic_DNA"/>
</dbReference>
<dbReference type="CDD" id="cd22160">
    <property type="entry name" value="F-box_AtFBL13-like"/>
    <property type="match status" value="1"/>
</dbReference>
<dbReference type="InterPro" id="IPR032675">
    <property type="entry name" value="LRR_dom_sf"/>
</dbReference>
<dbReference type="SUPFAM" id="SSF81383">
    <property type="entry name" value="F-box domain"/>
    <property type="match status" value="1"/>
</dbReference>
<dbReference type="InterPro" id="IPR027353">
    <property type="entry name" value="NET_dom"/>
</dbReference>
<organism evidence="4 5">
    <name type="scientific">Acer negundo</name>
    <name type="common">Box elder</name>
    <dbReference type="NCBI Taxonomy" id="4023"/>
    <lineage>
        <taxon>Eukaryota</taxon>
        <taxon>Viridiplantae</taxon>
        <taxon>Streptophyta</taxon>
        <taxon>Embryophyta</taxon>
        <taxon>Tracheophyta</taxon>
        <taxon>Spermatophyta</taxon>
        <taxon>Magnoliopsida</taxon>
        <taxon>eudicotyledons</taxon>
        <taxon>Gunneridae</taxon>
        <taxon>Pentapetalae</taxon>
        <taxon>rosids</taxon>
        <taxon>malvids</taxon>
        <taxon>Sapindales</taxon>
        <taxon>Sapindaceae</taxon>
        <taxon>Hippocastanoideae</taxon>
        <taxon>Acereae</taxon>
        <taxon>Acer</taxon>
    </lineage>
</organism>
<evidence type="ECO:0000256" key="1">
    <source>
        <dbReference type="SAM" id="MobiDB-lite"/>
    </source>
</evidence>
<dbReference type="PANTHER" id="PTHR34145:SF28">
    <property type="entry name" value="F-BOX DOMAIN-CONTAINING PROTEIN"/>
    <property type="match status" value="1"/>
</dbReference>
<name>A0AAD5NVS9_ACENE</name>
<keyword evidence="5" id="KW-1185">Reference proteome</keyword>
<dbReference type="Gene3D" id="1.20.1270.220">
    <property type="match status" value="1"/>
</dbReference>
<feature type="compositionally biased region" description="Basic and acidic residues" evidence="1">
    <location>
        <begin position="992"/>
        <end position="1010"/>
    </location>
</feature>
<feature type="region of interest" description="Disordered" evidence="1">
    <location>
        <begin position="867"/>
        <end position="900"/>
    </location>
</feature>
<evidence type="ECO:0000313" key="4">
    <source>
        <dbReference type="EMBL" id="KAI9185145.1"/>
    </source>
</evidence>